<feature type="chain" id="PRO_5003240732" evidence="2">
    <location>
        <begin position="17"/>
        <end position="230"/>
    </location>
</feature>
<evidence type="ECO:0000313" key="4">
    <source>
        <dbReference type="Proteomes" id="UP000000305"/>
    </source>
</evidence>
<accession>E9H179</accession>
<feature type="compositionally biased region" description="Gly residues" evidence="1">
    <location>
        <begin position="214"/>
        <end position="230"/>
    </location>
</feature>
<dbReference type="KEGG" id="dpx:DAPPUDRAFT_108909"/>
<feature type="compositionally biased region" description="Low complexity" evidence="1">
    <location>
        <begin position="142"/>
        <end position="152"/>
    </location>
</feature>
<dbReference type="EMBL" id="GL732583">
    <property type="protein sequence ID" value="EFX74394.1"/>
    <property type="molecule type" value="Genomic_DNA"/>
</dbReference>
<evidence type="ECO:0000313" key="3">
    <source>
        <dbReference type="EMBL" id="EFX74394.1"/>
    </source>
</evidence>
<feature type="compositionally biased region" description="Gly residues" evidence="1">
    <location>
        <begin position="195"/>
        <end position="205"/>
    </location>
</feature>
<sequence>MKIVIALVCLVAFAAAVEETGQIDVDLDVAENRHGGGHRGGYGGGYGGGGGHHGGRYGRSLEEAQPVIVAEFQPEYVDYVSDDLQLAENRYYAGGNGGHGSGGYRGRRSVEDENVAIEDLEAAEHHSGSYNGGHSSGGSSGYGQHSGSYGNRGSSGGSGYGGHGHRGGRSVQEIAAAGTIEDLQVAEHHSKGYGSQHGGSSGYGNHGSSSGYGRPSGGHGSHSGHGGRQY</sequence>
<feature type="compositionally biased region" description="Gly residues" evidence="1">
    <location>
        <begin position="130"/>
        <end position="141"/>
    </location>
</feature>
<dbReference type="AlphaFoldDB" id="E9H179"/>
<keyword evidence="4" id="KW-1185">Reference proteome</keyword>
<dbReference type="Proteomes" id="UP000000305">
    <property type="component" value="Unassembled WGS sequence"/>
</dbReference>
<feature type="signal peptide" evidence="2">
    <location>
        <begin position="1"/>
        <end position="16"/>
    </location>
</feature>
<dbReference type="STRING" id="6669.E9H179"/>
<feature type="region of interest" description="Disordered" evidence="1">
    <location>
        <begin position="189"/>
        <end position="230"/>
    </location>
</feature>
<keyword evidence="2" id="KW-0732">Signal</keyword>
<protein>
    <submittedName>
        <fullName evidence="3">Uncharacterized protein</fullName>
    </submittedName>
</protein>
<feature type="compositionally biased region" description="Gly residues" evidence="1">
    <location>
        <begin position="153"/>
        <end position="162"/>
    </location>
</feature>
<dbReference type="PRINTS" id="PR01228">
    <property type="entry name" value="EGGSHELL"/>
</dbReference>
<dbReference type="HOGENOM" id="CLU_1205840_0_0_1"/>
<reference evidence="3 4" key="1">
    <citation type="journal article" date="2011" name="Science">
        <title>The ecoresponsive genome of Daphnia pulex.</title>
        <authorList>
            <person name="Colbourne J.K."/>
            <person name="Pfrender M.E."/>
            <person name="Gilbert D."/>
            <person name="Thomas W.K."/>
            <person name="Tucker A."/>
            <person name="Oakley T.H."/>
            <person name="Tokishita S."/>
            <person name="Aerts A."/>
            <person name="Arnold G.J."/>
            <person name="Basu M.K."/>
            <person name="Bauer D.J."/>
            <person name="Caceres C.E."/>
            <person name="Carmel L."/>
            <person name="Casola C."/>
            <person name="Choi J.H."/>
            <person name="Detter J.C."/>
            <person name="Dong Q."/>
            <person name="Dusheyko S."/>
            <person name="Eads B.D."/>
            <person name="Frohlich T."/>
            <person name="Geiler-Samerotte K.A."/>
            <person name="Gerlach D."/>
            <person name="Hatcher P."/>
            <person name="Jogdeo S."/>
            <person name="Krijgsveld J."/>
            <person name="Kriventseva E.V."/>
            <person name="Kultz D."/>
            <person name="Laforsch C."/>
            <person name="Lindquist E."/>
            <person name="Lopez J."/>
            <person name="Manak J.R."/>
            <person name="Muller J."/>
            <person name="Pangilinan J."/>
            <person name="Patwardhan R.P."/>
            <person name="Pitluck S."/>
            <person name="Pritham E.J."/>
            <person name="Rechtsteiner A."/>
            <person name="Rho M."/>
            <person name="Rogozin I.B."/>
            <person name="Sakarya O."/>
            <person name="Salamov A."/>
            <person name="Schaack S."/>
            <person name="Shapiro H."/>
            <person name="Shiga Y."/>
            <person name="Skalitzky C."/>
            <person name="Smith Z."/>
            <person name="Souvorov A."/>
            <person name="Sung W."/>
            <person name="Tang Z."/>
            <person name="Tsuchiya D."/>
            <person name="Tu H."/>
            <person name="Vos H."/>
            <person name="Wang M."/>
            <person name="Wolf Y.I."/>
            <person name="Yamagata H."/>
            <person name="Yamada T."/>
            <person name="Ye Y."/>
            <person name="Shaw J.R."/>
            <person name="Andrews J."/>
            <person name="Crease T.J."/>
            <person name="Tang H."/>
            <person name="Lucas S.M."/>
            <person name="Robertson H.M."/>
            <person name="Bork P."/>
            <person name="Koonin E.V."/>
            <person name="Zdobnov E.M."/>
            <person name="Grigoriev I.V."/>
            <person name="Lynch M."/>
            <person name="Boore J.L."/>
        </authorList>
    </citation>
    <scope>NUCLEOTIDE SEQUENCE [LARGE SCALE GENOMIC DNA]</scope>
</reference>
<feature type="region of interest" description="Disordered" evidence="1">
    <location>
        <begin position="126"/>
        <end position="168"/>
    </location>
</feature>
<dbReference type="InParanoid" id="E9H179"/>
<name>E9H179_DAPPU</name>
<proteinExistence type="predicted"/>
<organism evidence="3 4">
    <name type="scientific">Daphnia pulex</name>
    <name type="common">Water flea</name>
    <dbReference type="NCBI Taxonomy" id="6669"/>
    <lineage>
        <taxon>Eukaryota</taxon>
        <taxon>Metazoa</taxon>
        <taxon>Ecdysozoa</taxon>
        <taxon>Arthropoda</taxon>
        <taxon>Crustacea</taxon>
        <taxon>Branchiopoda</taxon>
        <taxon>Diplostraca</taxon>
        <taxon>Cladocera</taxon>
        <taxon>Anomopoda</taxon>
        <taxon>Daphniidae</taxon>
        <taxon>Daphnia</taxon>
    </lineage>
</organism>
<evidence type="ECO:0000256" key="2">
    <source>
        <dbReference type="SAM" id="SignalP"/>
    </source>
</evidence>
<evidence type="ECO:0000256" key="1">
    <source>
        <dbReference type="SAM" id="MobiDB-lite"/>
    </source>
</evidence>
<gene>
    <name evidence="3" type="ORF">DAPPUDRAFT_108909</name>
</gene>